<proteinExistence type="predicted"/>
<comment type="caution">
    <text evidence="2">The sequence shown here is derived from an EMBL/GenBank/DDBJ whole genome shotgun (WGS) entry which is preliminary data.</text>
</comment>
<dbReference type="EMBL" id="BLAL01000208">
    <property type="protein sequence ID" value="GES91967.1"/>
    <property type="molecule type" value="Genomic_DNA"/>
</dbReference>
<dbReference type="OrthoDB" id="2436021at2759"/>
<name>A0A8H3LSL7_9GLOM</name>
<organism evidence="2 3">
    <name type="scientific">Rhizophagus clarus</name>
    <dbReference type="NCBI Taxonomy" id="94130"/>
    <lineage>
        <taxon>Eukaryota</taxon>
        <taxon>Fungi</taxon>
        <taxon>Fungi incertae sedis</taxon>
        <taxon>Mucoromycota</taxon>
        <taxon>Glomeromycotina</taxon>
        <taxon>Glomeromycetes</taxon>
        <taxon>Glomerales</taxon>
        <taxon>Glomeraceae</taxon>
        <taxon>Rhizophagus</taxon>
    </lineage>
</organism>
<feature type="coiled-coil region" evidence="1">
    <location>
        <begin position="5"/>
        <end position="32"/>
    </location>
</feature>
<protein>
    <submittedName>
        <fullName evidence="2">Uncharacterized protein</fullName>
    </submittedName>
</protein>
<evidence type="ECO:0000313" key="3">
    <source>
        <dbReference type="Proteomes" id="UP000615446"/>
    </source>
</evidence>
<dbReference type="Proteomes" id="UP000615446">
    <property type="component" value="Unassembled WGS sequence"/>
</dbReference>
<evidence type="ECO:0000313" key="2">
    <source>
        <dbReference type="EMBL" id="GES91967.1"/>
    </source>
</evidence>
<sequence>MYSELKAVNAKIPDLKRKISEFDAERAELKCRIAETLRITEEKKIRCNAENIKLKVRVKKLEFEFKDKIAKDMSTSEQDEQDLLQFYEANSECIRSASYV</sequence>
<accession>A0A8H3LSL7</accession>
<evidence type="ECO:0000256" key="1">
    <source>
        <dbReference type="SAM" id="Coils"/>
    </source>
</evidence>
<keyword evidence="1" id="KW-0175">Coiled coil</keyword>
<dbReference type="AlphaFoldDB" id="A0A8H3LSL7"/>
<gene>
    <name evidence="2" type="ORF">RCL2_001876500</name>
</gene>
<reference evidence="2" key="1">
    <citation type="submission" date="2019-10" db="EMBL/GenBank/DDBJ databases">
        <title>Conservation and host-specific expression of non-tandemly repeated heterogenous ribosome RNA gene in arbuscular mycorrhizal fungi.</title>
        <authorList>
            <person name="Maeda T."/>
            <person name="Kobayashi Y."/>
            <person name="Nakagawa T."/>
            <person name="Ezawa T."/>
            <person name="Yamaguchi K."/>
            <person name="Bino T."/>
            <person name="Nishimoto Y."/>
            <person name="Shigenobu S."/>
            <person name="Kawaguchi M."/>
        </authorList>
    </citation>
    <scope>NUCLEOTIDE SEQUENCE</scope>
    <source>
        <strain evidence="2">HR1</strain>
    </source>
</reference>